<feature type="signal peptide" evidence="2">
    <location>
        <begin position="1"/>
        <end position="18"/>
    </location>
</feature>
<feature type="compositionally biased region" description="Gly residues" evidence="1">
    <location>
        <begin position="88"/>
        <end position="97"/>
    </location>
</feature>
<evidence type="ECO:0000256" key="1">
    <source>
        <dbReference type="SAM" id="MobiDB-lite"/>
    </source>
</evidence>
<evidence type="ECO:0000313" key="3">
    <source>
        <dbReference type="EMBL" id="KAK3741332.1"/>
    </source>
</evidence>
<feature type="region of interest" description="Disordered" evidence="1">
    <location>
        <begin position="85"/>
        <end position="118"/>
    </location>
</feature>
<dbReference type="AlphaFoldDB" id="A0AAE1CWN0"/>
<keyword evidence="4" id="KW-1185">Reference proteome</keyword>
<reference evidence="3" key="1">
    <citation type="journal article" date="2023" name="G3 (Bethesda)">
        <title>A reference genome for the long-term kleptoplast-retaining sea slug Elysia crispata morphotype clarki.</title>
        <authorList>
            <person name="Eastman K.E."/>
            <person name="Pendleton A.L."/>
            <person name="Shaikh M.A."/>
            <person name="Suttiyut T."/>
            <person name="Ogas R."/>
            <person name="Tomko P."/>
            <person name="Gavelis G."/>
            <person name="Widhalm J.R."/>
            <person name="Wisecaver J.H."/>
        </authorList>
    </citation>
    <scope>NUCLEOTIDE SEQUENCE</scope>
    <source>
        <strain evidence="3">ECLA1</strain>
    </source>
</reference>
<protein>
    <submittedName>
        <fullName evidence="3">Uncharacterized protein</fullName>
    </submittedName>
</protein>
<keyword evidence="2" id="KW-0732">Signal</keyword>
<dbReference type="Proteomes" id="UP001283361">
    <property type="component" value="Unassembled WGS sequence"/>
</dbReference>
<gene>
    <name evidence="3" type="ORF">RRG08_034377</name>
</gene>
<dbReference type="EMBL" id="JAWDGP010006429">
    <property type="protein sequence ID" value="KAK3741332.1"/>
    <property type="molecule type" value="Genomic_DNA"/>
</dbReference>
<feature type="chain" id="PRO_5042146642" evidence="2">
    <location>
        <begin position="19"/>
        <end position="143"/>
    </location>
</feature>
<evidence type="ECO:0000256" key="2">
    <source>
        <dbReference type="SAM" id="SignalP"/>
    </source>
</evidence>
<accession>A0AAE1CWN0</accession>
<evidence type="ECO:0000313" key="4">
    <source>
        <dbReference type="Proteomes" id="UP001283361"/>
    </source>
</evidence>
<comment type="caution">
    <text evidence="3">The sequence shown here is derived from an EMBL/GenBank/DDBJ whole genome shotgun (WGS) entry which is preliminary data.</text>
</comment>
<sequence>MLASGMLQSLVFVGANQGLVVTDSNGNLQSTSACLVSGEQAREQRIPSVFWRWHKAQVSCINLACNSSFLQERNQYIDMIRNLELEGGRNGPSKTGGPGPPSDQRPSPLVPDLLGRALTGKSPVGADLFTAALVQGLAQPPRV</sequence>
<name>A0AAE1CWN0_9GAST</name>
<proteinExistence type="predicted"/>
<organism evidence="3 4">
    <name type="scientific">Elysia crispata</name>
    <name type="common">lettuce slug</name>
    <dbReference type="NCBI Taxonomy" id="231223"/>
    <lineage>
        <taxon>Eukaryota</taxon>
        <taxon>Metazoa</taxon>
        <taxon>Spiralia</taxon>
        <taxon>Lophotrochozoa</taxon>
        <taxon>Mollusca</taxon>
        <taxon>Gastropoda</taxon>
        <taxon>Heterobranchia</taxon>
        <taxon>Euthyneura</taxon>
        <taxon>Panpulmonata</taxon>
        <taxon>Sacoglossa</taxon>
        <taxon>Placobranchoidea</taxon>
        <taxon>Plakobranchidae</taxon>
        <taxon>Elysia</taxon>
    </lineage>
</organism>